<keyword evidence="7" id="KW-1185">Reference proteome</keyword>
<dbReference type="Pfam" id="PF03081">
    <property type="entry name" value="Exo70_C"/>
    <property type="match status" value="1"/>
</dbReference>
<organism evidence="6 7">
    <name type="scientific">Crotalaria pallida</name>
    <name type="common">Smooth rattlebox</name>
    <name type="synonym">Crotalaria striata</name>
    <dbReference type="NCBI Taxonomy" id="3830"/>
    <lineage>
        <taxon>Eukaryota</taxon>
        <taxon>Viridiplantae</taxon>
        <taxon>Streptophyta</taxon>
        <taxon>Embryophyta</taxon>
        <taxon>Tracheophyta</taxon>
        <taxon>Spermatophyta</taxon>
        <taxon>Magnoliopsida</taxon>
        <taxon>eudicotyledons</taxon>
        <taxon>Gunneridae</taxon>
        <taxon>Pentapetalae</taxon>
        <taxon>rosids</taxon>
        <taxon>fabids</taxon>
        <taxon>Fabales</taxon>
        <taxon>Fabaceae</taxon>
        <taxon>Papilionoideae</taxon>
        <taxon>50 kb inversion clade</taxon>
        <taxon>genistoids sensu lato</taxon>
        <taxon>core genistoids</taxon>
        <taxon>Crotalarieae</taxon>
        <taxon>Crotalaria</taxon>
    </lineage>
</organism>
<sequence>MRDKILISVAKNMRGLCFPSKTPSSSITNHSNRSTPPRLSFSDNIDQSIRTNDENSFSMEAAEALIQKWNYDTSAFAKVTSLFYEDKTEAMQYINYVKELHKFMHSLLIENPSSEKLILAQNLMQIAMKRLRKEFYQILSMNRAHLDPESISVRSSRTSVHSSVSDYDDYVSAADETRTAGDSISEVERLSSIVMEDLKAIAECMVSCGYRKECVSVYSVIRKSIVDEGVYKLGVEKVSSTRLKKMDWEVIELKIQSWLAAVTIAVRTLFNGERILCDHVFGASDSIRESCFAEISRDGAIVLFGFPETVAKPKKLSSPEKMFRVLDMYASITEMLPEIEAIFSSDSTSAVRSQVNSSIQRIIERVQTMLTEFESTIQKDSSKSPVNSGGVHSLTVQSMNYLSNLADYSNVLSYMFSREDFPKPKRSPVPESYLYSPESEHSSTAPPPPPLTARVAWLILVLLCKLDTKAKHCKDVSLSYLFFANNLRYIFTRIKRSNLQFILGYDWITKHEEKVKKFVANYERVAWGEVFSSLPENISAAMSPAEARAVIGNFNFKFEEAYRKQNSFVVADREMRDEIKGSIARNLVPRYRELYNTVLVVVCGGSVREMKEYVTFTPEDVENYIANLFFIRGSSSGVSTSSSVTSSPHRRRS</sequence>
<name>A0AAN9E8R0_CROPI</name>
<reference evidence="6 7" key="1">
    <citation type="submission" date="2024-01" db="EMBL/GenBank/DDBJ databases">
        <title>The genomes of 5 underutilized Papilionoideae crops provide insights into root nodulation and disease resistanc.</title>
        <authorList>
            <person name="Yuan L."/>
        </authorList>
    </citation>
    <scope>NUCLEOTIDE SEQUENCE [LARGE SCALE GENOMIC DNA]</scope>
    <source>
        <strain evidence="6">ZHUSHIDOU_FW_LH</strain>
        <tissue evidence="6">Leaf</tissue>
    </source>
</reference>
<evidence type="ECO:0000256" key="2">
    <source>
        <dbReference type="ARBA" id="ARBA00022448"/>
    </source>
</evidence>
<keyword evidence="3" id="KW-0268">Exocytosis</keyword>
<dbReference type="PANTHER" id="PTHR12542">
    <property type="entry name" value="EXOCYST COMPLEX PROTEIN EXO70"/>
    <property type="match status" value="1"/>
</dbReference>
<feature type="domain" description="Exocyst complex subunit Exo70 C-terminal" evidence="5">
    <location>
        <begin position="257"/>
        <end position="626"/>
    </location>
</feature>
<dbReference type="SUPFAM" id="SSF74788">
    <property type="entry name" value="Cullin repeat-like"/>
    <property type="match status" value="1"/>
</dbReference>
<dbReference type="GO" id="GO:0006887">
    <property type="term" value="P:exocytosis"/>
    <property type="evidence" value="ECO:0007669"/>
    <property type="project" value="UniProtKB-KW"/>
</dbReference>
<feature type="region of interest" description="Disordered" evidence="4">
    <location>
        <begin position="422"/>
        <end position="447"/>
    </location>
</feature>
<keyword evidence="2 3" id="KW-0813">Transport</keyword>
<evidence type="ECO:0000313" key="7">
    <source>
        <dbReference type="Proteomes" id="UP001372338"/>
    </source>
</evidence>
<dbReference type="Pfam" id="PF20669">
    <property type="entry name" value="Exo70_N"/>
    <property type="match status" value="1"/>
</dbReference>
<dbReference type="InterPro" id="IPR046364">
    <property type="entry name" value="Exo70_C"/>
</dbReference>
<comment type="function">
    <text evidence="3">Component of the exocyst complex.</text>
</comment>
<dbReference type="GO" id="GO:0000145">
    <property type="term" value="C:exocyst"/>
    <property type="evidence" value="ECO:0007669"/>
    <property type="project" value="InterPro"/>
</dbReference>
<gene>
    <name evidence="6" type="ORF">RIF29_40062</name>
</gene>
<proteinExistence type="inferred from homology"/>
<dbReference type="Gene3D" id="1.20.1280.170">
    <property type="entry name" value="Exocyst complex component Exo70"/>
    <property type="match status" value="1"/>
</dbReference>
<dbReference type="InterPro" id="IPR016159">
    <property type="entry name" value="Cullin_repeat-like_dom_sf"/>
</dbReference>
<dbReference type="GO" id="GO:0015031">
    <property type="term" value="P:protein transport"/>
    <property type="evidence" value="ECO:0007669"/>
    <property type="project" value="UniProtKB-KW"/>
</dbReference>
<evidence type="ECO:0000256" key="4">
    <source>
        <dbReference type="SAM" id="MobiDB-lite"/>
    </source>
</evidence>
<dbReference type="AlphaFoldDB" id="A0AAN9E8R0"/>
<dbReference type="PANTHER" id="PTHR12542:SF38">
    <property type="entry name" value="EXOCYST SUBUNIT EXO70 FAMILY PROTEIN"/>
    <property type="match status" value="1"/>
</dbReference>
<accession>A0AAN9E8R0</accession>
<dbReference type="EMBL" id="JAYWIO010000008">
    <property type="protein sequence ID" value="KAK7245227.1"/>
    <property type="molecule type" value="Genomic_DNA"/>
</dbReference>
<dbReference type="Proteomes" id="UP001372338">
    <property type="component" value="Unassembled WGS sequence"/>
</dbReference>
<comment type="caution">
    <text evidence="6">The sequence shown here is derived from an EMBL/GenBank/DDBJ whole genome shotgun (WGS) entry which is preliminary data.</text>
</comment>
<dbReference type="InterPro" id="IPR004140">
    <property type="entry name" value="Exo70"/>
</dbReference>
<protein>
    <recommendedName>
        <fullName evidence="3">Exocyst subunit Exo70 family protein</fullName>
    </recommendedName>
</protein>
<keyword evidence="3" id="KW-0653">Protein transport</keyword>
<evidence type="ECO:0000256" key="3">
    <source>
        <dbReference type="RuleBase" id="RU365026"/>
    </source>
</evidence>
<evidence type="ECO:0000259" key="5">
    <source>
        <dbReference type="Pfam" id="PF03081"/>
    </source>
</evidence>
<comment type="similarity">
    <text evidence="1 3">Belongs to the EXO70 family.</text>
</comment>
<evidence type="ECO:0000313" key="6">
    <source>
        <dbReference type="EMBL" id="KAK7245227.1"/>
    </source>
</evidence>
<dbReference type="GO" id="GO:0005546">
    <property type="term" value="F:phosphatidylinositol-4,5-bisphosphate binding"/>
    <property type="evidence" value="ECO:0007669"/>
    <property type="project" value="InterPro"/>
</dbReference>
<evidence type="ECO:0000256" key="1">
    <source>
        <dbReference type="ARBA" id="ARBA00006756"/>
    </source>
</evidence>